<dbReference type="OrthoDB" id="63989at2759"/>
<dbReference type="GO" id="GO:0046872">
    <property type="term" value="F:metal ion binding"/>
    <property type="evidence" value="ECO:0007669"/>
    <property type="project" value="UniProtKB-KW"/>
</dbReference>
<reference evidence="22" key="1">
    <citation type="journal article" date="2018" name="Nat. Microbiol.">
        <title>Leveraging single-cell genomics to expand the fungal tree of life.</title>
        <authorList>
            <person name="Ahrendt S.R."/>
            <person name="Quandt C.A."/>
            <person name="Ciobanu D."/>
            <person name="Clum A."/>
            <person name="Salamov A."/>
            <person name="Andreopoulos B."/>
            <person name="Cheng J.F."/>
            <person name="Woyke T."/>
            <person name="Pelin A."/>
            <person name="Henrissat B."/>
            <person name="Reynolds N.K."/>
            <person name="Benny G.L."/>
            <person name="Smith M.E."/>
            <person name="James T.Y."/>
            <person name="Grigoriev I.V."/>
        </authorList>
    </citation>
    <scope>NUCLEOTIDE SEQUENCE [LARGE SCALE GENOMIC DNA]</scope>
    <source>
        <strain evidence="22">Benny S71-1</strain>
    </source>
</reference>
<evidence type="ECO:0000256" key="6">
    <source>
        <dbReference type="ARBA" id="ARBA00022692"/>
    </source>
</evidence>
<keyword evidence="8" id="KW-0732">Signal</keyword>
<dbReference type="GO" id="GO:0070059">
    <property type="term" value="P:intrinsic apoptotic signaling pathway in response to endoplasmic reticulum stress"/>
    <property type="evidence" value="ECO:0007669"/>
    <property type="project" value="TreeGrafter"/>
</dbReference>
<dbReference type="PROSITE" id="PS51392">
    <property type="entry name" value="KEN"/>
    <property type="match status" value="1"/>
</dbReference>
<dbReference type="SMART" id="SM00580">
    <property type="entry name" value="PUG"/>
    <property type="match status" value="1"/>
</dbReference>
<dbReference type="InterPro" id="IPR011009">
    <property type="entry name" value="Kinase-like_dom_sf"/>
</dbReference>
<dbReference type="InterPro" id="IPR045133">
    <property type="entry name" value="IRE1/2-like"/>
</dbReference>
<dbReference type="AlphaFoldDB" id="A0A4P9Z3M4"/>
<feature type="non-terminal residue" evidence="21">
    <location>
        <position position="1"/>
    </location>
</feature>
<keyword evidence="7" id="KW-0479">Metal-binding</keyword>
<dbReference type="EC" id="2.7.11.1" evidence="3"/>
<gene>
    <name evidence="21" type="ORF">SYNPS1DRAFT_4334</name>
</gene>
<keyword evidence="12" id="KW-0067">ATP-binding</keyword>
<keyword evidence="9" id="KW-0547">Nucleotide-binding</keyword>
<organism evidence="21 22">
    <name type="scientific">Syncephalis pseudoplumigaleata</name>
    <dbReference type="NCBI Taxonomy" id="1712513"/>
    <lineage>
        <taxon>Eukaryota</taxon>
        <taxon>Fungi</taxon>
        <taxon>Fungi incertae sedis</taxon>
        <taxon>Zoopagomycota</taxon>
        <taxon>Zoopagomycotina</taxon>
        <taxon>Zoopagomycetes</taxon>
        <taxon>Zoopagales</taxon>
        <taxon>Piptocephalidaceae</taxon>
        <taxon>Syncephalis</taxon>
    </lineage>
</organism>
<sequence length="410" mass="46226">VSNDVLGYGSHGTVVFKGDFDGKKVAVKRQLLDFYDMADREVAILQDSDDHPNVIRYYCRERCDRFLYIALELCQMTLHDAIMQAHHGQPGLLAGLSQAQLLYQIASGLHHLHSLNLVHRDLKPHNILVMSKAQTRATSGAGPATTATEVRVLISDFGLCKRLDVDQSSFGDSTLCQGSGTVGWRAQELLLPASPSSNDPTGMLASKPRVTRAIDVFAAGCVFYHVLTGGHHPFGDRYERESNILEDKYDLSKLSMDRVAEAEARDLISAMIQYHPEHRPTMGQVLLHPFFWSAEKRLAFLQDASDRLEAEPRDVATSPLLRKLEANSISIVGLDWSKRLDRSMLGQLGKFRRYDVRSVRDLLRAIRNKKHHYQDLPEAERRLLGSIPDGFLAYYSTRFPVLLLYVYHIL</sequence>
<keyword evidence="4" id="KW-0723">Serine/threonine-protein kinase</keyword>
<feature type="domain" description="KEN" evidence="20">
    <location>
        <begin position="294"/>
        <end position="410"/>
    </location>
</feature>
<evidence type="ECO:0000256" key="2">
    <source>
        <dbReference type="ARBA" id="ARBA00004167"/>
    </source>
</evidence>
<evidence type="ECO:0000256" key="12">
    <source>
        <dbReference type="ARBA" id="ARBA00022840"/>
    </source>
</evidence>
<name>A0A4P9Z3M4_9FUNG</name>
<dbReference type="SUPFAM" id="SSF56112">
    <property type="entry name" value="Protein kinase-like (PK-like)"/>
    <property type="match status" value="1"/>
</dbReference>
<dbReference type="GO" id="GO:0006397">
    <property type="term" value="P:mRNA processing"/>
    <property type="evidence" value="ECO:0007669"/>
    <property type="project" value="InterPro"/>
</dbReference>
<evidence type="ECO:0000259" key="20">
    <source>
        <dbReference type="PROSITE" id="PS51392"/>
    </source>
</evidence>
<evidence type="ECO:0000256" key="4">
    <source>
        <dbReference type="ARBA" id="ARBA00022527"/>
    </source>
</evidence>
<dbReference type="FunFam" id="3.30.200.20:FF:000077">
    <property type="entry name" value="Putative Serine/threonine-protein kinase/endoribonuclease IRE1"/>
    <property type="match status" value="1"/>
</dbReference>
<feature type="domain" description="Protein kinase" evidence="19">
    <location>
        <begin position="1"/>
        <end position="291"/>
    </location>
</feature>
<comment type="catalytic activity">
    <reaction evidence="17">
        <text>L-threonyl-[protein] + ATP = O-phospho-L-threonyl-[protein] + ADP + H(+)</text>
        <dbReference type="Rhea" id="RHEA:46608"/>
        <dbReference type="Rhea" id="RHEA-COMP:11060"/>
        <dbReference type="Rhea" id="RHEA-COMP:11605"/>
        <dbReference type="ChEBI" id="CHEBI:15378"/>
        <dbReference type="ChEBI" id="CHEBI:30013"/>
        <dbReference type="ChEBI" id="CHEBI:30616"/>
        <dbReference type="ChEBI" id="CHEBI:61977"/>
        <dbReference type="ChEBI" id="CHEBI:456216"/>
        <dbReference type="EC" id="2.7.11.1"/>
    </reaction>
    <physiologicalReaction direction="left-to-right" evidence="17">
        <dbReference type="Rhea" id="RHEA:46609"/>
    </physiologicalReaction>
</comment>
<comment type="cofactor">
    <cofactor evidence="1">
        <name>Mg(2+)</name>
        <dbReference type="ChEBI" id="CHEBI:18420"/>
    </cofactor>
</comment>
<dbReference type="CDD" id="cd10422">
    <property type="entry name" value="RNase_Ire1"/>
    <property type="match status" value="1"/>
</dbReference>
<dbReference type="PROSITE" id="PS00108">
    <property type="entry name" value="PROTEIN_KINASE_ST"/>
    <property type="match status" value="1"/>
</dbReference>
<dbReference type="InterPro" id="IPR008271">
    <property type="entry name" value="Ser/Thr_kinase_AS"/>
</dbReference>
<evidence type="ECO:0000256" key="14">
    <source>
        <dbReference type="ARBA" id="ARBA00022989"/>
    </source>
</evidence>
<evidence type="ECO:0000256" key="18">
    <source>
        <dbReference type="ARBA" id="ARBA00048977"/>
    </source>
</evidence>
<keyword evidence="16" id="KW-0325">Glycoprotein</keyword>
<dbReference type="InterPro" id="IPR000719">
    <property type="entry name" value="Prot_kinase_dom"/>
</dbReference>
<dbReference type="Pfam" id="PF00069">
    <property type="entry name" value="Pkinase"/>
    <property type="match status" value="1"/>
</dbReference>
<dbReference type="PANTHER" id="PTHR13954:SF6">
    <property type="entry name" value="NON-SPECIFIC SERINE_THREONINE PROTEIN KINASE"/>
    <property type="match status" value="1"/>
</dbReference>
<keyword evidence="22" id="KW-1185">Reference proteome</keyword>
<feature type="non-terminal residue" evidence="21">
    <location>
        <position position="410"/>
    </location>
</feature>
<dbReference type="SMART" id="SM00220">
    <property type="entry name" value="S_TKc"/>
    <property type="match status" value="1"/>
</dbReference>
<evidence type="ECO:0000313" key="21">
    <source>
        <dbReference type="EMBL" id="RKP27025.1"/>
    </source>
</evidence>
<evidence type="ECO:0000256" key="5">
    <source>
        <dbReference type="ARBA" id="ARBA00022679"/>
    </source>
</evidence>
<dbReference type="Proteomes" id="UP000278143">
    <property type="component" value="Unassembled WGS sequence"/>
</dbReference>
<dbReference type="InterPro" id="IPR038357">
    <property type="entry name" value="KEN_sf"/>
</dbReference>
<dbReference type="PANTHER" id="PTHR13954">
    <property type="entry name" value="IRE1-RELATED"/>
    <property type="match status" value="1"/>
</dbReference>
<keyword evidence="13" id="KW-0460">Magnesium</keyword>
<keyword evidence="10 21" id="KW-0418">Kinase</keyword>
<evidence type="ECO:0000256" key="9">
    <source>
        <dbReference type="ARBA" id="ARBA00022741"/>
    </source>
</evidence>
<evidence type="ECO:0000256" key="10">
    <source>
        <dbReference type="ARBA" id="ARBA00022777"/>
    </source>
</evidence>
<keyword evidence="5" id="KW-0808">Transferase</keyword>
<dbReference type="GO" id="GO:0016787">
    <property type="term" value="F:hydrolase activity"/>
    <property type="evidence" value="ECO:0007669"/>
    <property type="project" value="UniProtKB-KW"/>
</dbReference>
<keyword evidence="6" id="KW-0812">Transmembrane</keyword>
<dbReference type="EMBL" id="KZ989286">
    <property type="protein sequence ID" value="RKP27025.1"/>
    <property type="molecule type" value="Genomic_DNA"/>
</dbReference>
<keyword evidence="14" id="KW-1133">Transmembrane helix</keyword>
<evidence type="ECO:0000256" key="17">
    <source>
        <dbReference type="ARBA" id="ARBA00048659"/>
    </source>
</evidence>
<evidence type="ECO:0000313" key="22">
    <source>
        <dbReference type="Proteomes" id="UP000278143"/>
    </source>
</evidence>
<dbReference type="PROSITE" id="PS50011">
    <property type="entry name" value="PROTEIN_KINASE_DOM"/>
    <property type="match status" value="1"/>
</dbReference>
<evidence type="ECO:0000256" key="8">
    <source>
        <dbReference type="ARBA" id="ARBA00022729"/>
    </source>
</evidence>
<evidence type="ECO:0000256" key="16">
    <source>
        <dbReference type="ARBA" id="ARBA00023180"/>
    </source>
</evidence>
<evidence type="ECO:0000256" key="13">
    <source>
        <dbReference type="ARBA" id="ARBA00022842"/>
    </source>
</evidence>
<dbReference type="Gene3D" id="1.10.510.10">
    <property type="entry name" value="Transferase(Phosphotransferase) domain 1"/>
    <property type="match status" value="1"/>
</dbReference>
<dbReference type="InterPro" id="IPR010513">
    <property type="entry name" value="KEN_dom"/>
</dbReference>
<evidence type="ECO:0000256" key="3">
    <source>
        <dbReference type="ARBA" id="ARBA00012513"/>
    </source>
</evidence>
<dbReference type="GO" id="GO:0004674">
    <property type="term" value="F:protein serine/threonine kinase activity"/>
    <property type="evidence" value="ECO:0007669"/>
    <property type="project" value="UniProtKB-KW"/>
</dbReference>
<proteinExistence type="predicted"/>
<dbReference type="GO" id="GO:0005524">
    <property type="term" value="F:ATP binding"/>
    <property type="evidence" value="ECO:0007669"/>
    <property type="project" value="UniProtKB-KW"/>
</dbReference>
<comment type="subcellular location">
    <subcellularLocation>
        <location evidence="2">Membrane</location>
        <topology evidence="2">Single-pass membrane protein</topology>
    </subcellularLocation>
</comment>
<dbReference type="GO" id="GO:0036498">
    <property type="term" value="P:IRE1-mediated unfolded protein response"/>
    <property type="evidence" value="ECO:0007669"/>
    <property type="project" value="UniProtKB-ARBA"/>
</dbReference>
<protein>
    <recommendedName>
        <fullName evidence="3">non-specific serine/threonine protein kinase</fullName>
        <ecNumber evidence="3">2.7.11.1</ecNumber>
    </recommendedName>
</protein>
<dbReference type="Gene3D" id="3.30.200.20">
    <property type="entry name" value="Phosphorylase Kinase, domain 1"/>
    <property type="match status" value="1"/>
</dbReference>
<dbReference type="Pfam" id="PF06479">
    <property type="entry name" value="Ribonuc_2-5A"/>
    <property type="match status" value="1"/>
</dbReference>
<dbReference type="GO" id="GO:0051082">
    <property type="term" value="F:unfolded protein binding"/>
    <property type="evidence" value="ECO:0007669"/>
    <property type="project" value="TreeGrafter"/>
</dbReference>
<evidence type="ECO:0000256" key="11">
    <source>
        <dbReference type="ARBA" id="ARBA00022801"/>
    </source>
</evidence>
<dbReference type="GO" id="GO:0004521">
    <property type="term" value="F:RNA endonuclease activity"/>
    <property type="evidence" value="ECO:0007669"/>
    <property type="project" value="InterPro"/>
</dbReference>
<dbReference type="Gene3D" id="1.20.1440.180">
    <property type="entry name" value="KEN domain"/>
    <property type="match status" value="1"/>
</dbReference>
<dbReference type="GO" id="GO:1990604">
    <property type="term" value="C:IRE1-TRAF2-ASK1 complex"/>
    <property type="evidence" value="ECO:0007669"/>
    <property type="project" value="TreeGrafter"/>
</dbReference>
<keyword evidence="11" id="KW-0378">Hydrolase</keyword>
<dbReference type="FunFam" id="1.10.510.10:FF:000572">
    <property type="entry name" value="Serine/threonine-protein kinase/endoribonuclease IRE1"/>
    <property type="match status" value="1"/>
</dbReference>
<keyword evidence="15" id="KW-0472">Membrane</keyword>
<accession>A0A4P9Z3M4</accession>
<evidence type="ECO:0000256" key="7">
    <source>
        <dbReference type="ARBA" id="ARBA00022723"/>
    </source>
</evidence>
<evidence type="ECO:0000256" key="1">
    <source>
        <dbReference type="ARBA" id="ARBA00001946"/>
    </source>
</evidence>
<evidence type="ECO:0000256" key="15">
    <source>
        <dbReference type="ARBA" id="ARBA00023136"/>
    </source>
</evidence>
<comment type="catalytic activity">
    <reaction evidence="18">
        <text>L-seryl-[protein] + ATP = O-phospho-L-seryl-[protein] + ADP + H(+)</text>
        <dbReference type="Rhea" id="RHEA:17989"/>
        <dbReference type="Rhea" id="RHEA-COMP:9863"/>
        <dbReference type="Rhea" id="RHEA-COMP:11604"/>
        <dbReference type="ChEBI" id="CHEBI:15378"/>
        <dbReference type="ChEBI" id="CHEBI:29999"/>
        <dbReference type="ChEBI" id="CHEBI:30616"/>
        <dbReference type="ChEBI" id="CHEBI:83421"/>
        <dbReference type="ChEBI" id="CHEBI:456216"/>
        <dbReference type="EC" id="2.7.11.1"/>
    </reaction>
    <physiologicalReaction direction="left-to-right" evidence="18">
        <dbReference type="Rhea" id="RHEA:17990"/>
    </physiologicalReaction>
</comment>
<evidence type="ECO:0000259" key="19">
    <source>
        <dbReference type="PROSITE" id="PS50011"/>
    </source>
</evidence>